<proteinExistence type="predicted"/>
<dbReference type="AlphaFoldDB" id="A0A6C0ATJ7"/>
<reference evidence="2" key="1">
    <citation type="journal article" date="2020" name="Nature">
        <title>Giant virus diversity and host interactions through global metagenomics.</title>
        <authorList>
            <person name="Schulz F."/>
            <person name="Roux S."/>
            <person name="Paez-Espino D."/>
            <person name="Jungbluth S."/>
            <person name="Walsh D.A."/>
            <person name="Denef V.J."/>
            <person name="McMahon K.D."/>
            <person name="Konstantinidis K.T."/>
            <person name="Eloe-Fadrosh E.A."/>
            <person name="Kyrpides N.C."/>
            <person name="Woyke T."/>
        </authorList>
    </citation>
    <scope>NUCLEOTIDE SEQUENCE</scope>
    <source>
        <strain evidence="2">GVMAG-S-1103017-74</strain>
    </source>
</reference>
<sequence length="377" mass="40488">MYVPSWCSHTVSASGVRDVRGRGRLDRRRVTPRGTRVDGIVCAVCVQSTGICAAGVANGAKVPLSASVDARRCAASSKRSRPAPQHTGSMFSLASNTALAAYRVDARRAYSSDDEDDAASCTLLGAAEDGDGASSASSWDCGCAVSASSCDASDTAAVRDASPDADAWWDGEGRGGDGDDDDDASDANGANDSAPRKTVYAFLQRPFFVTSFAERDVKETPDEPIACFPVGWTGSCGRCMCYSVRNVWLGLDHDGALWCTTSGHDDTSCFGLQDAEMESAVHRARTQDQFLGMMHRVQDDLDEWEDDGDAKPSCGIMRPTYPQVYTRCAAAEAAHDVPWIQGMDAAVYAALRRMRLYSMYVTELRATAPPHVRVVLW</sequence>
<name>A0A6C0ATJ7_9ZZZZ</name>
<feature type="region of interest" description="Disordered" evidence="1">
    <location>
        <begin position="161"/>
        <end position="192"/>
    </location>
</feature>
<organism evidence="2">
    <name type="scientific">viral metagenome</name>
    <dbReference type="NCBI Taxonomy" id="1070528"/>
    <lineage>
        <taxon>unclassified sequences</taxon>
        <taxon>metagenomes</taxon>
        <taxon>organismal metagenomes</taxon>
    </lineage>
</organism>
<protein>
    <submittedName>
        <fullName evidence="2">Uncharacterized protein</fullName>
    </submittedName>
</protein>
<evidence type="ECO:0000313" key="2">
    <source>
        <dbReference type="EMBL" id="QHS83048.1"/>
    </source>
</evidence>
<accession>A0A6C0ATJ7</accession>
<feature type="compositionally biased region" description="Low complexity" evidence="1">
    <location>
        <begin position="161"/>
        <end position="170"/>
    </location>
</feature>
<dbReference type="EMBL" id="MN740865">
    <property type="protein sequence ID" value="QHS83048.1"/>
    <property type="molecule type" value="Genomic_DNA"/>
</dbReference>
<evidence type="ECO:0000256" key="1">
    <source>
        <dbReference type="SAM" id="MobiDB-lite"/>
    </source>
</evidence>